<dbReference type="RefSeq" id="WP_064301851.1">
    <property type="nucleotide sequence ID" value="NZ_LUCV01000007.1"/>
</dbReference>
<keyword evidence="1" id="KW-0472">Membrane</keyword>
<keyword evidence="1" id="KW-1133">Transmembrane helix</keyword>
<gene>
    <name evidence="2" type="ORF">AYO28_10410</name>
</gene>
<keyword evidence="1" id="KW-0812">Transmembrane</keyword>
<dbReference type="InterPro" id="IPR021329">
    <property type="entry name" value="DUF2938"/>
</dbReference>
<feature type="transmembrane region" description="Helical" evidence="1">
    <location>
        <begin position="136"/>
        <end position="153"/>
    </location>
</feature>
<reference evidence="2 3" key="1">
    <citation type="submission" date="2016-03" db="EMBL/GenBank/DDBJ databases">
        <title>Draft Genome Assembly of Pseudomonas putida strain CBF10-2.</title>
        <authorList>
            <person name="Iyer R.S."/>
            <person name="Damania A."/>
        </authorList>
    </citation>
    <scope>NUCLEOTIDE SEQUENCE [LARGE SCALE GENOMIC DNA]</scope>
    <source>
        <strain evidence="2 3">CBF10-2</strain>
    </source>
</reference>
<dbReference type="Pfam" id="PF11158">
    <property type="entry name" value="DUF2938"/>
    <property type="match status" value="1"/>
</dbReference>
<comment type="caution">
    <text evidence="2">The sequence shown here is derived from an EMBL/GenBank/DDBJ whole genome shotgun (WGS) entry which is preliminary data.</text>
</comment>
<proteinExistence type="predicted"/>
<protein>
    <recommendedName>
        <fullName evidence="4">DUF2938 domain-containing protein</fullName>
    </recommendedName>
</protein>
<accession>A0A177STI5</accession>
<evidence type="ECO:0000256" key="1">
    <source>
        <dbReference type="SAM" id="Phobius"/>
    </source>
</evidence>
<feature type="transmembrane region" description="Helical" evidence="1">
    <location>
        <begin position="63"/>
        <end position="85"/>
    </location>
</feature>
<sequence>MFSIVLIGVGATLVMDLWTLLLKRLGVATLNYAMLGRWAGHLLKGRVHHQGIAKSEPVAHELAWGWVLHYAIGLLFAAGLVGLVGEGWLRQPTLAPALLFGIATVLAPWCVMQPAMGAGFFASKTPTPWRNRGRSLMTHVVFGCGLFLAAWAVQASSN</sequence>
<evidence type="ECO:0000313" key="2">
    <source>
        <dbReference type="EMBL" id="OAI94265.1"/>
    </source>
</evidence>
<organism evidence="2 3">
    <name type="scientific">Pseudomonas putida</name>
    <name type="common">Arthrobacter siderocapsulatus</name>
    <dbReference type="NCBI Taxonomy" id="303"/>
    <lineage>
        <taxon>Bacteria</taxon>
        <taxon>Pseudomonadati</taxon>
        <taxon>Pseudomonadota</taxon>
        <taxon>Gammaproteobacteria</taxon>
        <taxon>Pseudomonadales</taxon>
        <taxon>Pseudomonadaceae</taxon>
        <taxon>Pseudomonas</taxon>
    </lineage>
</organism>
<feature type="transmembrane region" description="Helical" evidence="1">
    <location>
        <begin position="97"/>
        <end position="116"/>
    </location>
</feature>
<evidence type="ECO:0008006" key="4">
    <source>
        <dbReference type="Google" id="ProtNLM"/>
    </source>
</evidence>
<evidence type="ECO:0000313" key="3">
    <source>
        <dbReference type="Proteomes" id="UP000077752"/>
    </source>
</evidence>
<dbReference type="Proteomes" id="UP000077752">
    <property type="component" value="Unassembled WGS sequence"/>
</dbReference>
<dbReference type="EMBL" id="LUCV01000007">
    <property type="protein sequence ID" value="OAI94265.1"/>
    <property type="molecule type" value="Genomic_DNA"/>
</dbReference>
<name>A0A177STI5_PSEPU</name>
<dbReference type="AlphaFoldDB" id="A0A177STI5"/>